<keyword evidence="4" id="KW-1185">Reference proteome</keyword>
<sequence>MTGTSVNEEILLQVLNDIGPVKNIKIGPDTNSILRNHAYVKYYFKEDGERAIEQLDRSSIDFSFITARWAIYDPFKKKRNPIEHKKKIKKIKKINKTDIPTGYIISEMQEYVNSLFDIRKHDIIEIINKKNLNELKIYKDNNNIKEFSEINNKYFNIQEYCCVEDNQVPNIDDDYFNIIEYCRSNKNIPEWMTNFIISHYTQKRYDIIELIRMKKIKEIIEYMKYENENDDIEFISLNDENFDIVEFCKDKNNKVADYMKDFILSHLTQSRSKVVEFLRENNYIELKRYTKENKLEFKTLNDEDFNIYNIIVTVKITRRERSIFDDIIIVNDRYNDDEDDEKTFDDLVKFVKDNNIKFKNINDENFDIIEYLDLKNKSTEITNFIFKQFDEKRSKDLNDKSFDILTYAINFKASNDMINFIINQRGYDFSKYNSVENSPLYLALYQENLSLVDLLIRNRTYEISKLNINQYNSKITKKLINKNKLNKKIIKYLMNHGYKLEYLINSFGMNDINSDLYQYILKNYIFDNTFILYLINVRKNQIRLSTIELFDKIKNEKRKYNTSLSPMNTSLSPMYISLSPMRLSEYYSNRAFNIINSIEGTGRNFLIISLELFQNIIINILQ</sequence>
<reference evidence="3 4" key="1">
    <citation type="submission" date="2016-08" db="EMBL/GenBank/DDBJ databases">
        <title>A Parts List for Fungal Cellulosomes Revealed by Comparative Genomics.</title>
        <authorList>
            <consortium name="DOE Joint Genome Institute"/>
            <person name="Haitjema C.H."/>
            <person name="Gilmore S.P."/>
            <person name="Henske J.K."/>
            <person name="Solomon K.V."/>
            <person name="De Groot R."/>
            <person name="Kuo A."/>
            <person name="Mondo S.J."/>
            <person name="Salamov A.A."/>
            <person name="Labutti K."/>
            <person name="Zhao Z."/>
            <person name="Chiniquy J."/>
            <person name="Barry K."/>
            <person name="Brewer H.M."/>
            <person name="Purvine S.O."/>
            <person name="Wright A.T."/>
            <person name="Boxma B."/>
            <person name="Van Alen T."/>
            <person name="Hackstein J.H."/>
            <person name="Baker S.E."/>
            <person name="Grigoriev I.V."/>
            <person name="O'Malley M.A."/>
        </authorList>
    </citation>
    <scope>NUCLEOTIDE SEQUENCE [LARGE SCALE GENOMIC DNA]</scope>
    <source>
        <strain evidence="3 4">S4</strain>
    </source>
</reference>
<protein>
    <recommendedName>
        <fullName evidence="2">RRM domain-containing protein</fullName>
    </recommendedName>
</protein>
<dbReference type="PROSITE" id="PS50102">
    <property type="entry name" value="RRM"/>
    <property type="match status" value="1"/>
</dbReference>
<evidence type="ECO:0000256" key="1">
    <source>
        <dbReference type="PROSITE-ProRule" id="PRU00176"/>
    </source>
</evidence>
<dbReference type="SUPFAM" id="SSF48403">
    <property type="entry name" value="Ankyrin repeat"/>
    <property type="match status" value="1"/>
</dbReference>
<dbReference type="InterPro" id="IPR000504">
    <property type="entry name" value="RRM_dom"/>
</dbReference>
<comment type="caution">
    <text evidence="3">The sequence shown here is derived from an EMBL/GenBank/DDBJ whole genome shotgun (WGS) entry which is preliminary data.</text>
</comment>
<accession>A0A1Y1WNU8</accession>
<dbReference type="InterPro" id="IPR036770">
    <property type="entry name" value="Ankyrin_rpt-contain_sf"/>
</dbReference>
<dbReference type="SUPFAM" id="SSF54928">
    <property type="entry name" value="RNA-binding domain, RBD"/>
    <property type="match status" value="1"/>
</dbReference>
<dbReference type="InterPro" id="IPR035979">
    <property type="entry name" value="RBD_domain_sf"/>
</dbReference>
<dbReference type="AlphaFoldDB" id="A0A1Y1WNU8"/>
<evidence type="ECO:0000313" key="4">
    <source>
        <dbReference type="Proteomes" id="UP000193944"/>
    </source>
</evidence>
<keyword evidence="1" id="KW-0694">RNA-binding</keyword>
<reference evidence="3 4" key="2">
    <citation type="submission" date="2016-08" db="EMBL/GenBank/DDBJ databases">
        <title>Pervasive Adenine N6-methylation of Active Genes in Fungi.</title>
        <authorList>
            <consortium name="DOE Joint Genome Institute"/>
            <person name="Mondo S.J."/>
            <person name="Dannebaum R.O."/>
            <person name="Kuo R.C."/>
            <person name="Labutti K."/>
            <person name="Haridas S."/>
            <person name="Kuo A."/>
            <person name="Salamov A."/>
            <person name="Ahrendt S.R."/>
            <person name="Lipzen A."/>
            <person name="Sullivan W."/>
            <person name="Andreopoulos W.B."/>
            <person name="Clum A."/>
            <person name="Lindquist E."/>
            <person name="Daum C."/>
            <person name="Ramamoorthy G.K."/>
            <person name="Gryganskyi A."/>
            <person name="Culley D."/>
            <person name="Magnuson J.K."/>
            <person name="James T.Y."/>
            <person name="O'Malley M.A."/>
            <person name="Stajich J.E."/>
            <person name="Spatafora J.W."/>
            <person name="Visel A."/>
            <person name="Grigoriev I.V."/>
        </authorList>
    </citation>
    <scope>NUCLEOTIDE SEQUENCE [LARGE SCALE GENOMIC DNA]</scope>
    <source>
        <strain evidence="3 4">S4</strain>
    </source>
</reference>
<name>A0A1Y1WNU8_9FUNG</name>
<organism evidence="3 4">
    <name type="scientific">Anaeromyces robustus</name>
    <dbReference type="NCBI Taxonomy" id="1754192"/>
    <lineage>
        <taxon>Eukaryota</taxon>
        <taxon>Fungi</taxon>
        <taxon>Fungi incertae sedis</taxon>
        <taxon>Chytridiomycota</taxon>
        <taxon>Chytridiomycota incertae sedis</taxon>
        <taxon>Neocallimastigomycetes</taxon>
        <taxon>Neocallimastigales</taxon>
        <taxon>Neocallimastigaceae</taxon>
        <taxon>Anaeromyces</taxon>
    </lineage>
</organism>
<dbReference type="Pfam" id="PF00076">
    <property type="entry name" value="RRM_1"/>
    <property type="match status" value="1"/>
</dbReference>
<dbReference type="Proteomes" id="UP000193944">
    <property type="component" value="Unassembled WGS sequence"/>
</dbReference>
<evidence type="ECO:0000259" key="2">
    <source>
        <dbReference type="PROSITE" id="PS50102"/>
    </source>
</evidence>
<dbReference type="Gene3D" id="3.30.70.330">
    <property type="match status" value="1"/>
</dbReference>
<dbReference type="InterPro" id="IPR012677">
    <property type="entry name" value="Nucleotide-bd_a/b_plait_sf"/>
</dbReference>
<dbReference type="GO" id="GO:0003723">
    <property type="term" value="F:RNA binding"/>
    <property type="evidence" value="ECO:0007669"/>
    <property type="project" value="UniProtKB-UniRule"/>
</dbReference>
<dbReference type="STRING" id="1754192.A0A1Y1WNU8"/>
<evidence type="ECO:0000313" key="3">
    <source>
        <dbReference type="EMBL" id="ORX75193.1"/>
    </source>
</evidence>
<dbReference type="EMBL" id="MCFG01000372">
    <property type="protein sequence ID" value="ORX75193.1"/>
    <property type="molecule type" value="Genomic_DNA"/>
</dbReference>
<feature type="domain" description="RRM" evidence="2">
    <location>
        <begin position="1"/>
        <end position="72"/>
    </location>
</feature>
<gene>
    <name evidence="3" type="ORF">BCR32DRAFT_249743</name>
</gene>
<proteinExistence type="predicted"/>